<feature type="non-terminal residue" evidence="11">
    <location>
        <position position="1"/>
    </location>
</feature>
<evidence type="ECO:0000256" key="2">
    <source>
        <dbReference type="ARBA" id="ARBA00010136"/>
    </source>
</evidence>
<dbReference type="GO" id="GO:0006508">
    <property type="term" value="P:proteolysis"/>
    <property type="evidence" value="ECO:0007669"/>
    <property type="project" value="UniProtKB-KW"/>
</dbReference>
<dbReference type="InterPro" id="IPR027268">
    <property type="entry name" value="Peptidase_M4/M1_CTD_sf"/>
</dbReference>
<evidence type="ECO:0000256" key="4">
    <source>
        <dbReference type="ARBA" id="ARBA00022670"/>
    </source>
</evidence>
<dbReference type="SUPFAM" id="SSF63737">
    <property type="entry name" value="Leukotriene A4 hydrolase N-terminal domain"/>
    <property type="match status" value="1"/>
</dbReference>
<dbReference type="Gene3D" id="1.10.390.10">
    <property type="entry name" value="Neutral Protease Domain 2"/>
    <property type="match status" value="1"/>
</dbReference>
<dbReference type="CDD" id="cd09603">
    <property type="entry name" value="M1_APN_like"/>
    <property type="match status" value="1"/>
</dbReference>
<accession>A0A382LAR2</accession>
<dbReference type="InterPro" id="IPR045357">
    <property type="entry name" value="Aminopeptidase_N-like_N"/>
</dbReference>
<dbReference type="PANTHER" id="PTHR11533:SF174">
    <property type="entry name" value="PUROMYCIN-SENSITIVE AMINOPEPTIDASE-RELATED"/>
    <property type="match status" value="1"/>
</dbReference>
<gene>
    <name evidence="11" type="ORF">METZ01_LOCUS286660</name>
</gene>
<comment type="cofactor">
    <cofactor evidence="1">
        <name>Zn(2+)</name>
        <dbReference type="ChEBI" id="CHEBI:29105"/>
    </cofactor>
</comment>
<dbReference type="GO" id="GO:0042277">
    <property type="term" value="F:peptide binding"/>
    <property type="evidence" value="ECO:0007669"/>
    <property type="project" value="TreeGrafter"/>
</dbReference>
<dbReference type="InterPro" id="IPR042097">
    <property type="entry name" value="Aminopeptidase_N-like_N_sf"/>
</dbReference>
<evidence type="ECO:0000256" key="7">
    <source>
        <dbReference type="ARBA" id="ARBA00022833"/>
    </source>
</evidence>
<sequence>ASLFLLCKPALAEKFPAARFLINGEVAHLDSYQRQNGIDAVHYTFSITVNDVNDEILGEAIVELEFQENGINELFLDLTSVDENSNGKGMSVIGVDSDEEELRFRHHEDRLYIELNKASLKHQRKKIRIFYRGVPADGFLIAENRYGERTFFSRNWPDKARQWLPIIDHPSDKATSEFKVTAPAKYQVVSNGLLIEETDLGSGLRMTHWQQSVPIASWLNAVGVARFTSRTFDTVRNIPLQTWVYPQDRDKGIATFELPVRQSIELFGSKVGPYPYEKLANVEVPQGGGMEHASAIFYGESAVTMGPANRLVAHEIAHQWFGNSVTENDWDDVWLSEGFATYFALLYVEHYSGVDAFEEALQDSRQSILTVDRDSPGQTVIHQNIQDLTAIFNGLQYTKGSWVL</sequence>
<feature type="non-terminal residue" evidence="11">
    <location>
        <position position="404"/>
    </location>
</feature>
<evidence type="ECO:0000256" key="5">
    <source>
        <dbReference type="ARBA" id="ARBA00022723"/>
    </source>
</evidence>
<keyword evidence="7" id="KW-0862">Zinc</keyword>
<evidence type="ECO:0000313" key="11">
    <source>
        <dbReference type="EMBL" id="SVC33806.1"/>
    </source>
</evidence>
<evidence type="ECO:0000256" key="1">
    <source>
        <dbReference type="ARBA" id="ARBA00001947"/>
    </source>
</evidence>
<dbReference type="SUPFAM" id="SSF55486">
    <property type="entry name" value="Metalloproteases ('zincins'), catalytic domain"/>
    <property type="match status" value="1"/>
</dbReference>
<dbReference type="PRINTS" id="PR00756">
    <property type="entry name" value="ALADIPTASE"/>
</dbReference>
<keyword evidence="5" id="KW-0479">Metal-binding</keyword>
<dbReference type="Pfam" id="PF17900">
    <property type="entry name" value="Peptidase_M1_N"/>
    <property type="match status" value="1"/>
</dbReference>
<evidence type="ECO:0000259" key="9">
    <source>
        <dbReference type="Pfam" id="PF01433"/>
    </source>
</evidence>
<dbReference type="InterPro" id="IPR050344">
    <property type="entry name" value="Peptidase_M1_aminopeptidases"/>
</dbReference>
<feature type="domain" description="Peptidase M1 membrane alanine aminopeptidase" evidence="9">
    <location>
        <begin position="272"/>
        <end position="404"/>
    </location>
</feature>
<reference evidence="11" key="1">
    <citation type="submission" date="2018-05" db="EMBL/GenBank/DDBJ databases">
        <authorList>
            <person name="Lanie J.A."/>
            <person name="Ng W.-L."/>
            <person name="Kazmierczak K.M."/>
            <person name="Andrzejewski T.M."/>
            <person name="Davidsen T.M."/>
            <person name="Wayne K.J."/>
            <person name="Tettelin H."/>
            <person name="Glass J.I."/>
            <person name="Rusch D."/>
            <person name="Podicherti R."/>
            <person name="Tsui H.-C.T."/>
            <person name="Winkler M.E."/>
        </authorList>
    </citation>
    <scope>NUCLEOTIDE SEQUENCE</scope>
</reference>
<proteinExistence type="inferred from homology"/>
<dbReference type="AlphaFoldDB" id="A0A382LAR2"/>
<dbReference type="GO" id="GO:0043171">
    <property type="term" value="P:peptide catabolic process"/>
    <property type="evidence" value="ECO:0007669"/>
    <property type="project" value="TreeGrafter"/>
</dbReference>
<name>A0A382LAR2_9ZZZZ</name>
<evidence type="ECO:0000259" key="10">
    <source>
        <dbReference type="Pfam" id="PF17900"/>
    </source>
</evidence>
<dbReference type="GO" id="GO:0005737">
    <property type="term" value="C:cytoplasm"/>
    <property type="evidence" value="ECO:0007669"/>
    <property type="project" value="TreeGrafter"/>
</dbReference>
<dbReference type="Gene3D" id="2.60.40.1730">
    <property type="entry name" value="tricorn interacting facor f3 domain"/>
    <property type="match status" value="1"/>
</dbReference>
<feature type="domain" description="Aminopeptidase N-like N-terminal" evidence="10">
    <location>
        <begin position="41"/>
        <end position="219"/>
    </location>
</feature>
<evidence type="ECO:0000256" key="8">
    <source>
        <dbReference type="ARBA" id="ARBA00023049"/>
    </source>
</evidence>
<dbReference type="InterPro" id="IPR001930">
    <property type="entry name" value="Peptidase_M1"/>
</dbReference>
<evidence type="ECO:0000256" key="6">
    <source>
        <dbReference type="ARBA" id="ARBA00022801"/>
    </source>
</evidence>
<keyword evidence="8" id="KW-0482">Metalloprotease</keyword>
<keyword evidence="6" id="KW-0378">Hydrolase</keyword>
<protein>
    <submittedName>
        <fullName evidence="11">Uncharacterized protein</fullName>
    </submittedName>
</protein>
<dbReference type="PANTHER" id="PTHR11533">
    <property type="entry name" value="PROTEASE M1 ZINC METALLOPROTEASE"/>
    <property type="match status" value="1"/>
</dbReference>
<dbReference type="GO" id="GO:0016020">
    <property type="term" value="C:membrane"/>
    <property type="evidence" value="ECO:0007669"/>
    <property type="project" value="TreeGrafter"/>
</dbReference>
<dbReference type="InterPro" id="IPR014782">
    <property type="entry name" value="Peptidase_M1_dom"/>
</dbReference>
<comment type="similarity">
    <text evidence="2">Belongs to the peptidase M1 family.</text>
</comment>
<dbReference type="GO" id="GO:0070006">
    <property type="term" value="F:metalloaminopeptidase activity"/>
    <property type="evidence" value="ECO:0007669"/>
    <property type="project" value="TreeGrafter"/>
</dbReference>
<keyword evidence="3" id="KW-0031">Aminopeptidase</keyword>
<keyword evidence="4" id="KW-0645">Protease</keyword>
<dbReference type="GO" id="GO:0008270">
    <property type="term" value="F:zinc ion binding"/>
    <property type="evidence" value="ECO:0007669"/>
    <property type="project" value="InterPro"/>
</dbReference>
<dbReference type="EMBL" id="UINC01085871">
    <property type="protein sequence ID" value="SVC33806.1"/>
    <property type="molecule type" value="Genomic_DNA"/>
</dbReference>
<organism evidence="11">
    <name type="scientific">marine metagenome</name>
    <dbReference type="NCBI Taxonomy" id="408172"/>
    <lineage>
        <taxon>unclassified sequences</taxon>
        <taxon>metagenomes</taxon>
        <taxon>ecological metagenomes</taxon>
    </lineage>
</organism>
<dbReference type="Pfam" id="PF01433">
    <property type="entry name" value="Peptidase_M1"/>
    <property type="match status" value="1"/>
</dbReference>
<dbReference type="GO" id="GO:0005615">
    <property type="term" value="C:extracellular space"/>
    <property type="evidence" value="ECO:0007669"/>
    <property type="project" value="TreeGrafter"/>
</dbReference>
<evidence type="ECO:0000256" key="3">
    <source>
        <dbReference type="ARBA" id="ARBA00022438"/>
    </source>
</evidence>